<sequence>MRALGLFIILLLTRCGAGVSEFTEDLGNGFIYQGFGSELKNIISPFPAQRSIYGKVAQYKYDQNFILALQQPSKEVYRGQIGSELRSKDKIKYKDNSEKDVQESHHIADSVIRYDPYYKQIFARKINYWIISHKNKQTYGPLTEEEYYRKRKELNVPQELQLDISEEND</sequence>
<evidence type="ECO:0000313" key="2">
    <source>
        <dbReference type="Proteomes" id="UP000679725"/>
    </source>
</evidence>
<evidence type="ECO:0000313" key="1">
    <source>
        <dbReference type="EMBL" id="CAG5074760.1"/>
    </source>
</evidence>
<accession>A0ABN7RIL7</accession>
<comment type="caution">
    <text evidence="1">The sequence shown here is derived from an EMBL/GenBank/DDBJ whole genome shotgun (WGS) entry which is preliminary data.</text>
</comment>
<evidence type="ECO:0008006" key="3">
    <source>
        <dbReference type="Google" id="ProtNLM"/>
    </source>
</evidence>
<dbReference type="EMBL" id="CAJRAU010000014">
    <property type="protein sequence ID" value="CAG5074760.1"/>
    <property type="molecule type" value="Genomic_DNA"/>
</dbReference>
<keyword evidence="2" id="KW-1185">Reference proteome</keyword>
<proteinExistence type="predicted"/>
<organism evidence="1 2">
    <name type="scientific">Dyadobacter linearis</name>
    <dbReference type="NCBI Taxonomy" id="2823330"/>
    <lineage>
        <taxon>Bacteria</taxon>
        <taxon>Pseudomonadati</taxon>
        <taxon>Bacteroidota</taxon>
        <taxon>Cytophagia</taxon>
        <taxon>Cytophagales</taxon>
        <taxon>Spirosomataceae</taxon>
        <taxon>Dyadobacter</taxon>
    </lineage>
</organism>
<dbReference type="RefSeq" id="WP_215236673.1">
    <property type="nucleotide sequence ID" value="NZ_CAJRAU010000014.1"/>
</dbReference>
<gene>
    <name evidence="1" type="ORF">DYBT9623_05448</name>
</gene>
<dbReference type="Proteomes" id="UP000679725">
    <property type="component" value="Unassembled WGS sequence"/>
</dbReference>
<reference evidence="1 2" key="1">
    <citation type="submission" date="2021-04" db="EMBL/GenBank/DDBJ databases">
        <authorList>
            <person name="Rodrigo-Torres L."/>
            <person name="Arahal R. D."/>
            <person name="Lucena T."/>
        </authorList>
    </citation>
    <scope>NUCLEOTIDE SEQUENCE [LARGE SCALE GENOMIC DNA]</scope>
    <source>
        <strain evidence="1 2">CECT 9623</strain>
    </source>
</reference>
<protein>
    <recommendedName>
        <fullName evidence="3">DUF3997 domain-containing protein</fullName>
    </recommendedName>
</protein>
<name>A0ABN7RIL7_9BACT</name>